<dbReference type="OMA" id="ANTITWT"/>
<dbReference type="PRINTS" id="PR00385">
    <property type="entry name" value="P450"/>
</dbReference>
<evidence type="ECO:0000256" key="2">
    <source>
        <dbReference type="ARBA" id="ARBA00004637"/>
    </source>
</evidence>
<feature type="binding site" description="axial binding residue" evidence="25">
    <location>
        <position position="493"/>
    </location>
    <ligand>
        <name>heme</name>
        <dbReference type="ChEBI" id="CHEBI:30413"/>
    </ligand>
    <ligandPart>
        <name>Fe</name>
        <dbReference type="ChEBI" id="CHEBI:18248"/>
    </ligandPart>
</feature>
<evidence type="ECO:0000256" key="20">
    <source>
        <dbReference type="ARBA" id="ARBA00023250"/>
    </source>
</evidence>
<comment type="subcellular location">
    <subcellularLocation>
        <location evidence="2">Mitochondrion inner membrane</location>
        <topology evidence="2">Peripheral membrane protein</topology>
    </subcellularLocation>
</comment>
<dbReference type="STRING" id="46731.A0A3M6TGU8"/>
<evidence type="ECO:0000313" key="27">
    <source>
        <dbReference type="EMBL" id="RMX40568.1"/>
    </source>
</evidence>
<dbReference type="InterPro" id="IPR050479">
    <property type="entry name" value="CYP11_CYP27_families"/>
</dbReference>
<evidence type="ECO:0000256" key="6">
    <source>
        <dbReference type="ARBA" id="ARBA00019844"/>
    </source>
</evidence>
<comment type="caution">
    <text evidence="27">The sequence shown here is derived from an EMBL/GenBank/DDBJ whole genome shotgun (WGS) entry which is preliminary data.</text>
</comment>
<dbReference type="FunFam" id="1.10.630.10:FF:000006">
    <property type="entry name" value="Cytochrome P450 302a1, mitochondrial"/>
    <property type="match status" value="1"/>
</dbReference>
<evidence type="ECO:0000256" key="4">
    <source>
        <dbReference type="ARBA" id="ARBA00010617"/>
    </source>
</evidence>
<evidence type="ECO:0000256" key="11">
    <source>
        <dbReference type="ARBA" id="ARBA00022946"/>
    </source>
</evidence>
<comment type="cofactor">
    <cofactor evidence="1 25">
        <name>heme</name>
        <dbReference type="ChEBI" id="CHEBI:30413"/>
    </cofactor>
</comment>
<dbReference type="GO" id="GO:0006700">
    <property type="term" value="P:C21-steroid hormone biosynthetic process"/>
    <property type="evidence" value="ECO:0007669"/>
    <property type="project" value="TreeGrafter"/>
</dbReference>
<dbReference type="PRINTS" id="PR00463">
    <property type="entry name" value="EP450I"/>
</dbReference>
<dbReference type="PANTHER" id="PTHR24279">
    <property type="entry name" value="CYTOCHROME P450"/>
    <property type="match status" value="1"/>
</dbReference>
<dbReference type="GO" id="GO:0020037">
    <property type="term" value="F:heme binding"/>
    <property type="evidence" value="ECO:0007669"/>
    <property type="project" value="InterPro"/>
</dbReference>
<dbReference type="Gene3D" id="1.10.630.10">
    <property type="entry name" value="Cytochrome P450"/>
    <property type="match status" value="1"/>
</dbReference>
<keyword evidence="18" id="KW-1207">Sterol metabolism</keyword>
<dbReference type="PANTHER" id="PTHR24279:SF3">
    <property type="entry name" value="CHOLESTEROL SIDE-CHAIN CLEAVAGE ENZYME, MITOCHONDRIAL"/>
    <property type="match status" value="1"/>
</dbReference>
<evidence type="ECO:0000256" key="10">
    <source>
        <dbReference type="ARBA" id="ARBA00022792"/>
    </source>
</evidence>
<keyword evidence="19" id="KW-0753">Steroid metabolism</keyword>
<keyword evidence="8 25" id="KW-0349">Heme</keyword>
<dbReference type="CDD" id="cd11054">
    <property type="entry name" value="CYP24A1-like"/>
    <property type="match status" value="1"/>
</dbReference>
<keyword evidence="10" id="KW-0999">Mitochondrion inner membrane</keyword>
<evidence type="ECO:0000256" key="9">
    <source>
        <dbReference type="ARBA" id="ARBA00022723"/>
    </source>
</evidence>
<dbReference type="GO" id="GO:0008386">
    <property type="term" value="F:cholesterol monooxygenase (side-chain-cleaving) activity"/>
    <property type="evidence" value="ECO:0007669"/>
    <property type="project" value="UniProtKB-EC"/>
</dbReference>
<comment type="similarity">
    <text evidence="4 26">Belongs to the cytochrome P450 family.</text>
</comment>
<keyword evidence="11" id="KW-0809">Transit peptide</keyword>
<dbReference type="GO" id="GO:0071375">
    <property type="term" value="P:cellular response to peptide hormone stimulus"/>
    <property type="evidence" value="ECO:0007669"/>
    <property type="project" value="TreeGrafter"/>
</dbReference>
<dbReference type="AlphaFoldDB" id="A0A3M6TGU8"/>
<evidence type="ECO:0000256" key="12">
    <source>
        <dbReference type="ARBA" id="ARBA00023002"/>
    </source>
</evidence>
<evidence type="ECO:0000256" key="7">
    <source>
        <dbReference type="ARBA" id="ARBA00022548"/>
    </source>
</evidence>
<dbReference type="InterPro" id="IPR001128">
    <property type="entry name" value="Cyt_P450"/>
</dbReference>
<evidence type="ECO:0000256" key="8">
    <source>
        <dbReference type="ARBA" id="ARBA00022617"/>
    </source>
</evidence>
<dbReference type="OrthoDB" id="10258113at2759"/>
<dbReference type="GO" id="GO:0006704">
    <property type="term" value="P:glucocorticoid biosynthetic process"/>
    <property type="evidence" value="ECO:0007669"/>
    <property type="project" value="TreeGrafter"/>
</dbReference>
<keyword evidence="20" id="KW-0755">Steroidogenesis</keyword>
<sequence length="551" mass="63155">MMLSIRCRCRVSQDISLHFRTKGCSKFSVKLFAGVTGENVQTTDERSIEDLPGPHSDLQGIALAKKIFLNGLKILSFQQKINEADAGKIVLKAQLRNVEQFGPIFRTKFMGLRAVDFVKISNPVDVSTVLRSEGRIPIRPDSPVMEYYRKKTNKPAGIIFDNGLSWYKHRKCINERMLQPRSVADYEPAFNKIVTEFVARLERLRGSHGLENEIPSLEEELFKWSFESVSLMLFDERFGALEDQIHPEVKEFISAVNNFLQSTAHIDVQPLWLHKIFQTKMYKQFAESYDTFYEFTDKAIKRKLMKFANQGELSQPPQGQIQNIEFLKYLVLASDLTHEDLLATYVDVYFAGVDTTATSVLWCLYELAKNPDKQLNLYQEISSVLKPGELVTNATLSKLPYLKACIKEVLRLYSIFFLARVTEQDLLLSGYKIPSGTHVMILNHAMSLSEQYFEDPLSFTPERWLRESKNPSESGRNINAFASLPFGFGTRMCIGRRVTELEQCLLLTRLIQNYQLLDATGETVEKTTHGLVIIPDRPIRVQFLKRKESSL</sequence>
<dbReference type="InterPro" id="IPR002401">
    <property type="entry name" value="Cyt_P450_E_grp-I"/>
</dbReference>
<evidence type="ECO:0000256" key="15">
    <source>
        <dbReference type="ARBA" id="ARBA00023098"/>
    </source>
</evidence>
<evidence type="ECO:0000256" key="18">
    <source>
        <dbReference type="ARBA" id="ARBA00023166"/>
    </source>
</evidence>
<keyword evidence="12 26" id="KW-0560">Oxidoreductase</keyword>
<dbReference type="Pfam" id="PF00067">
    <property type="entry name" value="p450"/>
    <property type="match status" value="1"/>
</dbReference>
<evidence type="ECO:0000256" key="17">
    <source>
        <dbReference type="ARBA" id="ARBA00023136"/>
    </source>
</evidence>
<evidence type="ECO:0000256" key="13">
    <source>
        <dbReference type="ARBA" id="ARBA00023004"/>
    </source>
</evidence>
<evidence type="ECO:0000256" key="22">
    <source>
        <dbReference type="ARBA" id="ARBA00032666"/>
    </source>
</evidence>
<dbReference type="GO" id="GO:0008203">
    <property type="term" value="P:cholesterol metabolic process"/>
    <property type="evidence" value="ECO:0007669"/>
    <property type="project" value="UniProtKB-KW"/>
</dbReference>
<proteinExistence type="inferred from homology"/>
<evidence type="ECO:0000256" key="24">
    <source>
        <dbReference type="ARBA" id="ARBA00033394"/>
    </source>
</evidence>
<keyword evidence="16" id="KW-0496">Mitochondrion</keyword>
<evidence type="ECO:0000256" key="1">
    <source>
        <dbReference type="ARBA" id="ARBA00001971"/>
    </source>
</evidence>
<keyword evidence="13 25" id="KW-0408">Iron</keyword>
<name>A0A3M6TGU8_POCDA</name>
<dbReference type="InterPro" id="IPR036396">
    <property type="entry name" value="Cyt_P450_sf"/>
</dbReference>
<evidence type="ECO:0000256" key="16">
    <source>
        <dbReference type="ARBA" id="ARBA00023128"/>
    </source>
</evidence>
<evidence type="ECO:0000256" key="21">
    <source>
        <dbReference type="ARBA" id="ARBA00030343"/>
    </source>
</evidence>
<dbReference type="InterPro" id="IPR017972">
    <property type="entry name" value="Cyt_P450_CS"/>
</dbReference>
<evidence type="ECO:0000256" key="3">
    <source>
        <dbReference type="ARBA" id="ARBA00005108"/>
    </source>
</evidence>
<evidence type="ECO:0000256" key="5">
    <source>
        <dbReference type="ARBA" id="ARBA00012764"/>
    </source>
</evidence>
<evidence type="ECO:0000256" key="25">
    <source>
        <dbReference type="PIRSR" id="PIRSR602401-1"/>
    </source>
</evidence>
<keyword evidence="14 26" id="KW-0503">Monooxygenase</keyword>
<dbReference type="Proteomes" id="UP000275408">
    <property type="component" value="Unassembled WGS sequence"/>
</dbReference>
<dbReference type="SUPFAM" id="SSF48264">
    <property type="entry name" value="Cytochrome P450"/>
    <property type="match status" value="1"/>
</dbReference>
<dbReference type="GO" id="GO:0005506">
    <property type="term" value="F:iron ion binding"/>
    <property type="evidence" value="ECO:0007669"/>
    <property type="project" value="InterPro"/>
</dbReference>
<keyword evidence="9 25" id="KW-0479">Metal-binding</keyword>
<dbReference type="EC" id="1.14.15.6" evidence="5"/>
<dbReference type="GO" id="GO:0005743">
    <property type="term" value="C:mitochondrial inner membrane"/>
    <property type="evidence" value="ECO:0007669"/>
    <property type="project" value="UniProtKB-SubCell"/>
</dbReference>
<keyword evidence="15" id="KW-0443">Lipid metabolism</keyword>
<evidence type="ECO:0000256" key="19">
    <source>
        <dbReference type="ARBA" id="ARBA00023221"/>
    </source>
</evidence>
<evidence type="ECO:0000256" key="23">
    <source>
        <dbReference type="ARBA" id="ARBA00033274"/>
    </source>
</evidence>
<comment type="pathway">
    <text evidence="3">Lipid metabolism; C21-steroid hormone metabolism.</text>
</comment>
<dbReference type="GO" id="GO:0034650">
    <property type="term" value="P:cortisol metabolic process"/>
    <property type="evidence" value="ECO:0007669"/>
    <property type="project" value="TreeGrafter"/>
</dbReference>
<dbReference type="PROSITE" id="PS00086">
    <property type="entry name" value="CYTOCHROME_P450"/>
    <property type="match status" value="1"/>
</dbReference>
<keyword evidence="28" id="KW-1185">Reference proteome</keyword>
<keyword evidence="17" id="KW-0472">Membrane</keyword>
<organism evidence="27 28">
    <name type="scientific">Pocillopora damicornis</name>
    <name type="common">Cauliflower coral</name>
    <name type="synonym">Millepora damicornis</name>
    <dbReference type="NCBI Taxonomy" id="46731"/>
    <lineage>
        <taxon>Eukaryota</taxon>
        <taxon>Metazoa</taxon>
        <taxon>Cnidaria</taxon>
        <taxon>Anthozoa</taxon>
        <taxon>Hexacorallia</taxon>
        <taxon>Scleractinia</taxon>
        <taxon>Astrocoeniina</taxon>
        <taxon>Pocilloporidae</taxon>
        <taxon>Pocillopora</taxon>
    </lineage>
</organism>
<evidence type="ECO:0000313" key="28">
    <source>
        <dbReference type="Proteomes" id="UP000275408"/>
    </source>
</evidence>
<dbReference type="EMBL" id="RCHS01003615">
    <property type="protein sequence ID" value="RMX40568.1"/>
    <property type="molecule type" value="Genomic_DNA"/>
</dbReference>
<evidence type="ECO:0000256" key="14">
    <source>
        <dbReference type="ARBA" id="ARBA00023033"/>
    </source>
</evidence>
<keyword evidence="7" id="KW-0153">Cholesterol metabolism</keyword>
<accession>A0A3M6TGU8</accession>
<reference evidence="27 28" key="1">
    <citation type="journal article" date="2018" name="Sci. Rep.">
        <title>Comparative analysis of the Pocillopora damicornis genome highlights role of immune system in coral evolution.</title>
        <authorList>
            <person name="Cunning R."/>
            <person name="Bay R.A."/>
            <person name="Gillette P."/>
            <person name="Baker A.C."/>
            <person name="Traylor-Knowles N."/>
        </authorList>
    </citation>
    <scope>NUCLEOTIDE SEQUENCE [LARGE SCALE GENOMIC DNA]</scope>
    <source>
        <strain evidence="27">RSMAS</strain>
        <tissue evidence="27">Whole animal</tissue>
    </source>
</reference>
<gene>
    <name evidence="27" type="ORF">pdam_00016567</name>
</gene>
<protein>
    <recommendedName>
        <fullName evidence="6">Cholesterol side-chain cleavage enzyme, mitochondrial</fullName>
        <ecNumber evidence="5">1.14.15.6</ecNumber>
    </recommendedName>
    <alternativeName>
        <fullName evidence="21">CYPXIA1</fullName>
    </alternativeName>
    <alternativeName>
        <fullName evidence="23">Cholesterol desmolase</fullName>
    </alternativeName>
    <alternativeName>
        <fullName evidence="22">Cytochrome P450 11A1</fullName>
    </alternativeName>
    <alternativeName>
        <fullName evidence="24">Cytochrome P450(scc)</fullName>
    </alternativeName>
</protein>
<evidence type="ECO:0000256" key="26">
    <source>
        <dbReference type="RuleBase" id="RU000461"/>
    </source>
</evidence>